<dbReference type="Proteomes" id="UP000187209">
    <property type="component" value="Unassembled WGS sequence"/>
</dbReference>
<evidence type="ECO:0000256" key="4">
    <source>
        <dbReference type="ARBA" id="ARBA00022490"/>
    </source>
</evidence>
<dbReference type="OrthoDB" id="73890at2759"/>
<evidence type="ECO:0000256" key="8">
    <source>
        <dbReference type="ARBA" id="ARBA00022723"/>
    </source>
</evidence>
<dbReference type="EMBL" id="MPUH01000587">
    <property type="protein sequence ID" value="OMJ77209.1"/>
    <property type="molecule type" value="Genomic_DNA"/>
</dbReference>
<comment type="similarity">
    <text evidence="2">Belongs to the methyltransferase superfamily. L-isoaspartyl/D-aspartyl protein methyltransferase family.</text>
</comment>
<dbReference type="NCBIfam" id="TIGR00080">
    <property type="entry name" value="pimt"/>
    <property type="match status" value="1"/>
</dbReference>
<dbReference type="GO" id="GO:0005737">
    <property type="term" value="C:cytoplasm"/>
    <property type="evidence" value="ECO:0007669"/>
    <property type="project" value="UniProtKB-SubCell"/>
</dbReference>
<dbReference type="Gene3D" id="3.40.50.150">
    <property type="entry name" value="Vaccinia Virus protein VP39"/>
    <property type="match status" value="1"/>
</dbReference>
<dbReference type="GO" id="GO:0008270">
    <property type="term" value="F:zinc ion binding"/>
    <property type="evidence" value="ECO:0007669"/>
    <property type="project" value="UniProtKB-KW"/>
</dbReference>
<dbReference type="InterPro" id="IPR000682">
    <property type="entry name" value="PCMT"/>
</dbReference>
<evidence type="ECO:0000256" key="3">
    <source>
        <dbReference type="ARBA" id="ARBA00011890"/>
    </source>
</evidence>
<evidence type="ECO:0000256" key="10">
    <source>
        <dbReference type="ARBA" id="ARBA00022833"/>
    </source>
</evidence>
<gene>
    <name evidence="14" type="ORF">SteCoe_23244</name>
</gene>
<dbReference type="PANTHER" id="PTHR11579:SF0">
    <property type="entry name" value="PROTEIN-L-ISOASPARTATE(D-ASPARTATE) O-METHYLTRANSFERASE"/>
    <property type="match status" value="1"/>
</dbReference>
<evidence type="ECO:0000313" key="15">
    <source>
        <dbReference type="Proteomes" id="UP000187209"/>
    </source>
</evidence>
<dbReference type="InterPro" id="IPR017907">
    <property type="entry name" value="Znf_RING_CS"/>
</dbReference>
<dbReference type="InterPro" id="IPR027370">
    <property type="entry name" value="Znf-RING_euk"/>
</dbReference>
<comment type="subcellular location">
    <subcellularLocation>
        <location evidence="1">Cytoplasm</location>
    </subcellularLocation>
</comment>
<dbReference type="Pfam" id="PF00643">
    <property type="entry name" value="zf-B_box"/>
    <property type="match status" value="1"/>
</dbReference>
<dbReference type="PROSITE" id="PS50119">
    <property type="entry name" value="ZF_BBOX"/>
    <property type="match status" value="1"/>
</dbReference>
<accession>A0A1R2BKC2</accession>
<protein>
    <recommendedName>
        <fullName evidence="3">protein-L-isoaspartate(D-aspartate) O-methyltransferase</fullName>
        <ecNumber evidence="3">2.1.1.77</ecNumber>
    </recommendedName>
</protein>
<dbReference type="Pfam" id="PF13445">
    <property type="entry name" value="zf-RING_UBOX"/>
    <property type="match status" value="1"/>
</dbReference>
<dbReference type="SMART" id="SM00184">
    <property type="entry name" value="RING"/>
    <property type="match status" value="1"/>
</dbReference>
<evidence type="ECO:0000256" key="6">
    <source>
        <dbReference type="ARBA" id="ARBA00022679"/>
    </source>
</evidence>
<dbReference type="Gene3D" id="3.30.160.60">
    <property type="entry name" value="Classic Zinc Finger"/>
    <property type="match status" value="1"/>
</dbReference>
<keyword evidence="5" id="KW-0489">Methyltransferase</keyword>
<evidence type="ECO:0000313" key="14">
    <source>
        <dbReference type="EMBL" id="OMJ77209.1"/>
    </source>
</evidence>
<evidence type="ECO:0000256" key="7">
    <source>
        <dbReference type="ARBA" id="ARBA00022691"/>
    </source>
</evidence>
<evidence type="ECO:0000256" key="9">
    <source>
        <dbReference type="ARBA" id="ARBA00022771"/>
    </source>
</evidence>
<feature type="domain" description="RING-type" evidence="12">
    <location>
        <begin position="6"/>
        <end position="50"/>
    </location>
</feature>
<dbReference type="GO" id="GO:0032259">
    <property type="term" value="P:methylation"/>
    <property type="evidence" value="ECO:0007669"/>
    <property type="project" value="UniProtKB-KW"/>
</dbReference>
<evidence type="ECO:0000259" key="12">
    <source>
        <dbReference type="PROSITE" id="PS50089"/>
    </source>
</evidence>
<evidence type="ECO:0000256" key="5">
    <source>
        <dbReference type="ARBA" id="ARBA00022603"/>
    </source>
</evidence>
<dbReference type="SUPFAM" id="SSF53335">
    <property type="entry name" value="S-adenosyl-L-methionine-dependent methyltransferases"/>
    <property type="match status" value="1"/>
</dbReference>
<evidence type="ECO:0000256" key="1">
    <source>
        <dbReference type="ARBA" id="ARBA00004496"/>
    </source>
</evidence>
<keyword evidence="9 11" id="KW-0863">Zinc-finger</keyword>
<dbReference type="PROSITE" id="PS50089">
    <property type="entry name" value="ZF_RING_2"/>
    <property type="match status" value="1"/>
</dbReference>
<keyword evidence="7" id="KW-0949">S-adenosyl-L-methionine</keyword>
<dbReference type="AlphaFoldDB" id="A0A1R2BKC2"/>
<dbReference type="CDD" id="cd19756">
    <property type="entry name" value="Bbox2"/>
    <property type="match status" value="1"/>
</dbReference>
<keyword evidence="10" id="KW-0862">Zinc</keyword>
<evidence type="ECO:0000256" key="11">
    <source>
        <dbReference type="PROSITE-ProRule" id="PRU00024"/>
    </source>
</evidence>
<comment type="caution">
    <text evidence="14">The sequence shown here is derived from an EMBL/GenBank/DDBJ whole genome shotgun (WGS) entry which is preliminary data.</text>
</comment>
<evidence type="ECO:0000256" key="2">
    <source>
        <dbReference type="ARBA" id="ARBA00005369"/>
    </source>
</evidence>
<name>A0A1R2BKC2_9CILI</name>
<organism evidence="14 15">
    <name type="scientific">Stentor coeruleus</name>
    <dbReference type="NCBI Taxonomy" id="5963"/>
    <lineage>
        <taxon>Eukaryota</taxon>
        <taxon>Sar</taxon>
        <taxon>Alveolata</taxon>
        <taxon>Ciliophora</taxon>
        <taxon>Postciliodesmatophora</taxon>
        <taxon>Heterotrichea</taxon>
        <taxon>Heterotrichida</taxon>
        <taxon>Stentoridae</taxon>
        <taxon>Stentor</taxon>
    </lineage>
</organism>
<dbReference type="InterPro" id="IPR000315">
    <property type="entry name" value="Znf_B-box"/>
</dbReference>
<proteinExistence type="inferred from homology"/>
<evidence type="ECO:0000259" key="13">
    <source>
        <dbReference type="PROSITE" id="PS50119"/>
    </source>
</evidence>
<dbReference type="GO" id="GO:0004719">
    <property type="term" value="F:protein-L-isoaspartate (D-aspartate) O-methyltransferase activity"/>
    <property type="evidence" value="ECO:0007669"/>
    <property type="project" value="UniProtKB-EC"/>
</dbReference>
<sequence>MDLLTCPICMHEFNSDNYIPLILHCGHTFCKKCIENTERRMGALQCSLCRGLDFRDISVIKKNLIVFQNLNPSGKVPLVPCPIHSSNECTFFCSTENIPFCSKCVTTHKTHEFYDIDDQQITQGTDIKIDDKLTCVQEALKIANDERSKAITIMERFDGKKEQKLSELNKKFDEIIEQINIKRKNFVQCLNGKYNSTARKIQKVIESCEDIITKKKIDAKTLLNGKKEISFLASSARYKAFQQLETIDLSSTSLSKDINKLEEVIETADLEVPINSSSILESILNLKTPDMQLEEAFQFKPKDVSLIIHENNPHQVELVNQLIEEGIEISSKVKAILENTDRKFFMPQECRPYEDRPQRIGFNTTISAPHMHAYTLGWLEKFIKPGMTILDVGCGSGYLTVCLAKMLGKGRVFGIDHIEELINQAMENIYKSHPEFMDNSEIQIQMIHRDGRLGLAEYGPFNIIHIGASTPEVPSALIDQLAPGGILMAPIGPITSNQRITFIEKTLNGSLNSSSGLGVCYAPLTDREKQCPASY</sequence>
<dbReference type="SUPFAM" id="SSF57845">
    <property type="entry name" value="B-box zinc-binding domain"/>
    <property type="match status" value="1"/>
</dbReference>
<dbReference type="InterPro" id="IPR029063">
    <property type="entry name" value="SAM-dependent_MTases_sf"/>
</dbReference>
<reference evidence="14 15" key="1">
    <citation type="submission" date="2016-11" db="EMBL/GenBank/DDBJ databases">
        <title>The macronuclear genome of Stentor coeruleus: a giant cell with tiny introns.</title>
        <authorList>
            <person name="Slabodnick M."/>
            <person name="Ruby J.G."/>
            <person name="Reiff S.B."/>
            <person name="Swart E.C."/>
            <person name="Gosai S."/>
            <person name="Prabakaran S."/>
            <person name="Witkowska E."/>
            <person name="Larue G.E."/>
            <person name="Fisher S."/>
            <person name="Freeman R.M."/>
            <person name="Gunawardena J."/>
            <person name="Chu W."/>
            <person name="Stover N.A."/>
            <person name="Gregory B.D."/>
            <person name="Nowacki M."/>
            <person name="Derisi J."/>
            <person name="Roy S.W."/>
            <person name="Marshall W.F."/>
            <person name="Sood P."/>
        </authorList>
    </citation>
    <scope>NUCLEOTIDE SEQUENCE [LARGE SCALE GENOMIC DNA]</scope>
    <source>
        <strain evidence="14">WM001</strain>
    </source>
</reference>
<keyword evidence="8" id="KW-0479">Metal-binding</keyword>
<keyword evidence="15" id="KW-1185">Reference proteome</keyword>
<feature type="domain" description="B box-type" evidence="13">
    <location>
        <begin position="76"/>
        <end position="116"/>
    </location>
</feature>
<dbReference type="SUPFAM" id="SSF57850">
    <property type="entry name" value="RING/U-box"/>
    <property type="match status" value="1"/>
</dbReference>
<keyword evidence="4" id="KW-0963">Cytoplasm</keyword>
<dbReference type="CDD" id="cd02440">
    <property type="entry name" value="AdoMet_MTases"/>
    <property type="match status" value="1"/>
</dbReference>
<dbReference type="PROSITE" id="PS00518">
    <property type="entry name" value="ZF_RING_1"/>
    <property type="match status" value="1"/>
</dbReference>
<dbReference type="Pfam" id="PF01135">
    <property type="entry name" value="PCMT"/>
    <property type="match status" value="1"/>
</dbReference>
<dbReference type="PANTHER" id="PTHR11579">
    <property type="entry name" value="PROTEIN-L-ISOASPARTATE O-METHYLTRANSFERASE"/>
    <property type="match status" value="1"/>
</dbReference>
<dbReference type="Gene3D" id="3.30.40.10">
    <property type="entry name" value="Zinc/RING finger domain, C3HC4 (zinc finger)"/>
    <property type="match status" value="1"/>
</dbReference>
<dbReference type="InterPro" id="IPR001841">
    <property type="entry name" value="Znf_RING"/>
</dbReference>
<dbReference type="EC" id="2.1.1.77" evidence="3"/>
<dbReference type="InterPro" id="IPR013083">
    <property type="entry name" value="Znf_RING/FYVE/PHD"/>
</dbReference>
<keyword evidence="6" id="KW-0808">Transferase</keyword>